<dbReference type="HOGENOM" id="CLU_1719174_0_0_9"/>
<proteinExistence type="predicted"/>
<sequence length="152" mass="17850">MQAMLGYGDDTDEVRSFQETSLKGFERILEISSLNEITKYNDNSKKKYNYPYIESDEYYPDSYTLAMLGVGQNVNIIKESVANIEDALDADGVLRTYFELPKYRRYLSNNIEYPTAYVDVKLELDYKRKYALECDLTFWAMQFLSLVEKRSE</sequence>
<name>A9KK13_LACP7</name>
<dbReference type="OrthoDB" id="2018218at2"/>
<dbReference type="EMBL" id="CP000885">
    <property type="protein sequence ID" value="ABX42585.1"/>
    <property type="molecule type" value="Genomic_DNA"/>
</dbReference>
<protein>
    <submittedName>
        <fullName evidence="1">Uncharacterized protein</fullName>
    </submittedName>
</protein>
<gene>
    <name evidence="1" type="ordered locus">Cphy_2219</name>
</gene>
<dbReference type="RefSeq" id="WP_012200239.1">
    <property type="nucleotide sequence ID" value="NC_010001.1"/>
</dbReference>
<evidence type="ECO:0000313" key="1">
    <source>
        <dbReference type="EMBL" id="ABX42585.1"/>
    </source>
</evidence>
<dbReference type="Proteomes" id="UP000000370">
    <property type="component" value="Chromosome"/>
</dbReference>
<accession>A9KK13</accession>
<dbReference type="AlphaFoldDB" id="A9KK13"/>
<reference evidence="2" key="1">
    <citation type="submission" date="2007-11" db="EMBL/GenBank/DDBJ databases">
        <title>Complete genome sequence of Clostridium phytofermentans ISDg.</title>
        <authorList>
            <person name="Leschine S.B."/>
            <person name="Warnick T.A."/>
            <person name="Blanchard J.L."/>
            <person name="Schnell D.J."/>
            <person name="Petit E.L."/>
            <person name="LaTouf W.G."/>
            <person name="Copeland A."/>
            <person name="Lucas S."/>
            <person name="Lapidus A."/>
            <person name="Barry K."/>
            <person name="Glavina del Rio T."/>
            <person name="Dalin E."/>
            <person name="Tice H."/>
            <person name="Pitluck S."/>
            <person name="Kiss H."/>
            <person name="Brettin T."/>
            <person name="Bruce D."/>
            <person name="Detter J.C."/>
            <person name="Han C."/>
            <person name="Kuske C."/>
            <person name="Schmutz J."/>
            <person name="Larimer F."/>
            <person name="Land M."/>
            <person name="Hauser L."/>
            <person name="Kyrpides N."/>
            <person name="Kim E.A."/>
            <person name="Richardson P."/>
        </authorList>
    </citation>
    <scope>NUCLEOTIDE SEQUENCE [LARGE SCALE GENOMIC DNA]</scope>
    <source>
        <strain evidence="2">ATCC 700394 / DSM 18823 / ISDg</strain>
    </source>
</reference>
<keyword evidence="2" id="KW-1185">Reference proteome</keyword>
<dbReference type="KEGG" id="cpy:Cphy_2219"/>
<evidence type="ECO:0000313" key="2">
    <source>
        <dbReference type="Proteomes" id="UP000000370"/>
    </source>
</evidence>
<organism evidence="1 2">
    <name type="scientific">Lachnoclostridium phytofermentans (strain ATCC 700394 / DSM 18823 / ISDg)</name>
    <name type="common">Clostridium phytofermentans</name>
    <dbReference type="NCBI Taxonomy" id="357809"/>
    <lineage>
        <taxon>Bacteria</taxon>
        <taxon>Bacillati</taxon>
        <taxon>Bacillota</taxon>
        <taxon>Clostridia</taxon>
        <taxon>Lachnospirales</taxon>
        <taxon>Lachnospiraceae</taxon>
    </lineage>
</organism>